<dbReference type="SUPFAM" id="SSF53822">
    <property type="entry name" value="Periplasmic binding protein-like I"/>
    <property type="match status" value="1"/>
</dbReference>
<dbReference type="InterPro" id="IPR050726">
    <property type="entry name" value="mGluR"/>
</dbReference>
<proteinExistence type="predicted"/>
<dbReference type="InterPro" id="IPR001828">
    <property type="entry name" value="ANF_lig-bd_rcpt"/>
</dbReference>
<dbReference type="InterPro" id="IPR028082">
    <property type="entry name" value="Peripla_BP_I"/>
</dbReference>
<evidence type="ECO:0000259" key="8">
    <source>
        <dbReference type="Pfam" id="PF01094"/>
    </source>
</evidence>
<feature type="transmembrane region" description="Helical" evidence="7">
    <location>
        <begin position="685"/>
        <end position="709"/>
    </location>
</feature>
<dbReference type="PRINTS" id="PR00248">
    <property type="entry name" value="GPCRMGR"/>
</dbReference>
<keyword evidence="3 7" id="KW-1133">Transmembrane helix</keyword>
<feature type="domain" description="Receptor ligand binding region" evidence="8">
    <location>
        <begin position="262"/>
        <end position="507"/>
    </location>
</feature>
<evidence type="ECO:0000256" key="5">
    <source>
        <dbReference type="ARBA" id="ARBA00023170"/>
    </source>
</evidence>
<evidence type="ECO:0000256" key="1">
    <source>
        <dbReference type="ARBA" id="ARBA00004141"/>
    </source>
</evidence>
<name>A0ABQ9E718_TEGGR</name>
<accession>A0ABQ9E718</accession>
<gene>
    <name evidence="9" type="ORF">KUTeg_023370</name>
</gene>
<comment type="subcellular location">
    <subcellularLocation>
        <location evidence="1">Membrane</location>
        <topology evidence="1">Multi-pass membrane protein</topology>
    </subcellularLocation>
</comment>
<evidence type="ECO:0000313" key="9">
    <source>
        <dbReference type="EMBL" id="KAJ8299310.1"/>
    </source>
</evidence>
<sequence>MNCLNKSPVVMQTKFKHQCAKLTANALNQIKGQSLFVSYAIEATVAMTKSIKTIHGEKCGNNIGICQRLNEVALNYFYNKLHNLEYSLVNDLEEFNLSRLYQTQESEFENKKIGNSPVYGVYNYQMINSSSGNNFDFKKHFLSLFYIKEKIMTNFECLNVGHFQNQTLELFKNNLKFYKADGSEIFQFPVAQCEAGKQCKKCQKIKERTFYIPGDYIVVVEISIHDKGKTFLSCSEIRQTIGLELALGAVYIVNKFNQKKSIYSKTFLNKTIGVLVIDTCNDPLLIQRQVLNLQENNDIYSRILGFVGDIGSSSTVKFAEVTGALKHPHVGFASTTYLLTDRNKFPFFARVSMEMAKQAEGMVQMAELIGANYVQIIYSSGEYGEAGKLFIQEFVRKYSICIAQTPIEVPEGSTYYNILPRLRKKPHARVVFVILRSHVGPAVMKSINEEMTAGEFLFIGTEAWGSRSDYLKLNLEGSISFSQYLQQDPDFELFLQRQKPQVTEQNPWLLDFFQKRLNCYFPWSFDKTMSRECNDADLLTSVGTLDPWIPYMMRAVESLLFGTDVSLKMLCGENGGICEEYRRNPSLVMKNIRDVRLNDKNVFSSKGDGTLGYTIYNIQKDQNNPLLLVYKKCKVGTLTANGRLEVTKRDLANIGEPSLCPNSQACDCNGNNTEISSSESGQNGYFYPTIVLAAVISFTILVGLIVIIVKYCRLYGICKDKTYLNATHGNDVYEDPNHLTHM</sequence>
<protein>
    <recommendedName>
        <fullName evidence="8">Receptor ligand binding region domain-containing protein</fullName>
    </recommendedName>
</protein>
<dbReference type="EMBL" id="JARBDR010000921">
    <property type="protein sequence ID" value="KAJ8299310.1"/>
    <property type="molecule type" value="Genomic_DNA"/>
</dbReference>
<evidence type="ECO:0000256" key="7">
    <source>
        <dbReference type="SAM" id="Phobius"/>
    </source>
</evidence>
<keyword evidence="2 7" id="KW-0812">Transmembrane</keyword>
<evidence type="ECO:0000256" key="4">
    <source>
        <dbReference type="ARBA" id="ARBA00023136"/>
    </source>
</evidence>
<organism evidence="9 10">
    <name type="scientific">Tegillarca granosa</name>
    <name type="common">Malaysian cockle</name>
    <name type="synonym">Anadara granosa</name>
    <dbReference type="NCBI Taxonomy" id="220873"/>
    <lineage>
        <taxon>Eukaryota</taxon>
        <taxon>Metazoa</taxon>
        <taxon>Spiralia</taxon>
        <taxon>Lophotrochozoa</taxon>
        <taxon>Mollusca</taxon>
        <taxon>Bivalvia</taxon>
        <taxon>Autobranchia</taxon>
        <taxon>Pteriomorphia</taxon>
        <taxon>Arcoida</taxon>
        <taxon>Arcoidea</taxon>
        <taxon>Arcidae</taxon>
        <taxon>Tegillarca</taxon>
    </lineage>
</organism>
<reference evidence="9 10" key="1">
    <citation type="submission" date="2022-12" db="EMBL/GenBank/DDBJ databases">
        <title>Chromosome-level genome of Tegillarca granosa.</title>
        <authorList>
            <person name="Kim J."/>
        </authorList>
    </citation>
    <scope>NUCLEOTIDE SEQUENCE [LARGE SCALE GENOMIC DNA]</scope>
    <source>
        <strain evidence="9">Teg-2019</strain>
        <tissue evidence="9">Adductor muscle</tissue>
    </source>
</reference>
<keyword evidence="6" id="KW-0325">Glycoprotein</keyword>
<dbReference type="InterPro" id="IPR000337">
    <property type="entry name" value="GPCR_3"/>
</dbReference>
<comment type="caution">
    <text evidence="9">The sequence shown here is derived from an EMBL/GenBank/DDBJ whole genome shotgun (WGS) entry which is preliminary data.</text>
</comment>
<dbReference type="PANTHER" id="PTHR24060">
    <property type="entry name" value="METABOTROPIC GLUTAMATE RECEPTOR"/>
    <property type="match status" value="1"/>
</dbReference>
<keyword evidence="4 7" id="KW-0472">Membrane</keyword>
<dbReference type="Gene3D" id="3.40.50.2300">
    <property type="match status" value="2"/>
</dbReference>
<evidence type="ECO:0000256" key="6">
    <source>
        <dbReference type="ARBA" id="ARBA00023180"/>
    </source>
</evidence>
<evidence type="ECO:0000313" key="10">
    <source>
        <dbReference type="Proteomes" id="UP001217089"/>
    </source>
</evidence>
<dbReference type="Pfam" id="PF01094">
    <property type="entry name" value="ANF_receptor"/>
    <property type="match status" value="1"/>
</dbReference>
<keyword evidence="5" id="KW-0675">Receptor</keyword>
<evidence type="ECO:0000256" key="2">
    <source>
        <dbReference type="ARBA" id="ARBA00022692"/>
    </source>
</evidence>
<evidence type="ECO:0000256" key="3">
    <source>
        <dbReference type="ARBA" id="ARBA00022989"/>
    </source>
</evidence>
<dbReference type="Proteomes" id="UP001217089">
    <property type="component" value="Unassembled WGS sequence"/>
</dbReference>
<keyword evidence="10" id="KW-1185">Reference proteome</keyword>